<reference evidence="1 2" key="1">
    <citation type="submission" date="2014-06" db="EMBL/GenBank/DDBJ databases">
        <authorList>
            <consortium name="DOE Joint Genome Institute"/>
            <person name="Kuo A."/>
            <person name="Kohler A."/>
            <person name="Nagy L.G."/>
            <person name="Floudas D."/>
            <person name="Copeland A."/>
            <person name="Barry K.W."/>
            <person name="Cichocki N."/>
            <person name="Veneault-Fourrey C."/>
            <person name="LaButti K."/>
            <person name="Lindquist E.A."/>
            <person name="Lipzen A."/>
            <person name="Lundell T."/>
            <person name="Morin E."/>
            <person name="Murat C."/>
            <person name="Sun H."/>
            <person name="Tunlid A."/>
            <person name="Henrissat B."/>
            <person name="Grigoriev I.V."/>
            <person name="Hibbett D.S."/>
            <person name="Martin F."/>
            <person name="Nordberg H.P."/>
            <person name="Cantor M.N."/>
            <person name="Hua S.X."/>
        </authorList>
    </citation>
    <scope>NUCLEOTIDE SEQUENCE [LARGE SCALE GENOMIC DNA]</scope>
    <source>
        <strain evidence="1 2">ATCC 200175</strain>
    </source>
</reference>
<gene>
    <name evidence="1" type="ORF">PAXINDRAFT_91431</name>
</gene>
<proteinExistence type="predicted"/>
<dbReference type="AlphaFoldDB" id="A0A0C9SVU0"/>
<accession>A0A0C9SVU0</accession>
<dbReference type="HOGENOM" id="CLU_006344_2_0_1"/>
<keyword evidence="2" id="KW-1185">Reference proteome</keyword>
<protein>
    <submittedName>
        <fullName evidence="1">Unplaced genomic scaffold PAXINscaffold_819, whole genome shotgun sequence</fullName>
    </submittedName>
</protein>
<organism evidence="1 2">
    <name type="scientific">Paxillus involutus ATCC 200175</name>
    <dbReference type="NCBI Taxonomy" id="664439"/>
    <lineage>
        <taxon>Eukaryota</taxon>
        <taxon>Fungi</taxon>
        <taxon>Dikarya</taxon>
        <taxon>Basidiomycota</taxon>
        <taxon>Agaricomycotina</taxon>
        <taxon>Agaricomycetes</taxon>
        <taxon>Agaricomycetidae</taxon>
        <taxon>Boletales</taxon>
        <taxon>Paxilineae</taxon>
        <taxon>Paxillaceae</taxon>
        <taxon>Paxillus</taxon>
    </lineage>
</organism>
<feature type="non-terminal residue" evidence="1">
    <location>
        <position position="1"/>
    </location>
</feature>
<dbReference type="Proteomes" id="UP000053647">
    <property type="component" value="Unassembled WGS sequence"/>
</dbReference>
<dbReference type="OrthoDB" id="3232986at2759"/>
<dbReference type="InterPro" id="IPR041078">
    <property type="entry name" value="Plavaka"/>
</dbReference>
<name>A0A0C9SVU0_PAXIN</name>
<dbReference type="EMBL" id="KN820141">
    <property type="protein sequence ID" value="KIJ06825.1"/>
    <property type="molecule type" value="Genomic_DNA"/>
</dbReference>
<dbReference type="Pfam" id="PF18759">
    <property type="entry name" value="Plavaka"/>
    <property type="match status" value="2"/>
</dbReference>
<evidence type="ECO:0000313" key="1">
    <source>
        <dbReference type="EMBL" id="KIJ06825.1"/>
    </source>
</evidence>
<sequence length="366" mass="41441">INVYYPFASSADWDIAKFLLKSPMSMTQIDQFLKIELIQGLPLPFHTAKELRGRAELLPLGPRWNVRVVLTSHPTKSTVRLYFRDTLDCIESLFNHPYFINKLDLTPHWIFETAECLVRMYSEWMTGDVAWNMQSQLPLSATLLGVVLSSDKTNITTMTGGRVAHPLLISLANIEMDVQNKASNNAFLLAALLPIAEFIYPQASRLGRMMSDPAGNLHLCYTPLAAYIINTPEAAILACVRGLTSPATTAMYKNFGDPFQHSSRLGSVTLAQLATIQVAESEVDTYFTACEEYRLSGVTLPFWHDWSLSEPSRFLTPEPLHHWHCMWYDHDLKWCLRTVGSQELDFRFAILQPVVGQQHFKTGVRS</sequence>
<reference evidence="2" key="2">
    <citation type="submission" date="2015-01" db="EMBL/GenBank/DDBJ databases">
        <title>Evolutionary Origins and Diversification of the Mycorrhizal Mutualists.</title>
        <authorList>
            <consortium name="DOE Joint Genome Institute"/>
            <consortium name="Mycorrhizal Genomics Consortium"/>
            <person name="Kohler A."/>
            <person name="Kuo A."/>
            <person name="Nagy L.G."/>
            <person name="Floudas D."/>
            <person name="Copeland A."/>
            <person name="Barry K.W."/>
            <person name="Cichocki N."/>
            <person name="Veneault-Fourrey C."/>
            <person name="LaButti K."/>
            <person name="Lindquist E.A."/>
            <person name="Lipzen A."/>
            <person name="Lundell T."/>
            <person name="Morin E."/>
            <person name="Murat C."/>
            <person name="Riley R."/>
            <person name="Ohm R."/>
            <person name="Sun H."/>
            <person name="Tunlid A."/>
            <person name="Henrissat B."/>
            <person name="Grigoriev I.V."/>
            <person name="Hibbett D.S."/>
            <person name="Martin F."/>
        </authorList>
    </citation>
    <scope>NUCLEOTIDE SEQUENCE [LARGE SCALE GENOMIC DNA]</scope>
    <source>
        <strain evidence="2">ATCC 200175</strain>
    </source>
</reference>
<evidence type="ECO:0000313" key="2">
    <source>
        <dbReference type="Proteomes" id="UP000053647"/>
    </source>
</evidence>